<evidence type="ECO:0000313" key="1">
    <source>
        <dbReference type="EMBL" id="RUO28703.1"/>
    </source>
</evidence>
<dbReference type="Pfam" id="PF02810">
    <property type="entry name" value="SEC-C"/>
    <property type="match status" value="1"/>
</dbReference>
<dbReference type="Proteomes" id="UP000287865">
    <property type="component" value="Unassembled WGS sequence"/>
</dbReference>
<dbReference type="SUPFAM" id="SSF103642">
    <property type="entry name" value="Sec-C motif"/>
    <property type="match status" value="1"/>
</dbReference>
<dbReference type="Gene3D" id="3.10.450.50">
    <property type="match status" value="1"/>
</dbReference>
<protein>
    <submittedName>
        <fullName evidence="1">SecC motif-containing protein</fullName>
    </submittedName>
</protein>
<proteinExistence type="predicted"/>
<dbReference type="InterPro" id="IPR004027">
    <property type="entry name" value="SEC_C_motif"/>
</dbReference>
<keyword evidence="2" id="KW-1185">Reference proteome</keyword>
<gene>
    <name evidence="1" type="ORF">CWE07_01000</name>
</gene>
<reference evidence="1 2" key="1">
    <citation type="journal article" date="2018" name="Front. Microbiol.">
        <title>Genome-Based Analysis Reveals the Taxonomy and Diversity of the Family Idiomarinaceae.</title>
        <authorList>
            <person name="Liu Y."/>
            <person name="Lai Q."/>
            <person name="Shao Z."/>
        </authorList>
    </citation>
    <scope>NUCLEOTIDE SEQUENCE [LARGE SCALE GENOMIC DNA]</scope>
    <source>
        <strain evidence="1 2">CF12-14</strain>
    </source>
</reference>
<evidence type="ECO:0000313" key="2">
    <source>
        <dbReference type="Proteomes" id="UP000287865"/>
    </source>
</evidence>
<comment type="caution">
    <text evidence="1">The sequence shown here is derived from an EMBL/GenBank/DDBJ whole genome shotgun (WGS) entry which is preliminary data.</text>
</comment>
<sequence length="332" mass="37914">MKTGRNEPCPCGSGKKFKRCCMTNDSQQSSELRDAIEQTLTMNPNLSIDDLNAVVAQRAEEMNNRPNADFCGLTPSQMQNWLYAPFNELQKISIQTPSDLSASPVMRYLELIVDTILEQGGTMKATPKGNLPAKLVKAASELLPEFAVAEFNKTVSISEFAGSNEDKFNALHYTRILAELADIIYIERGKFYISKWAQEQYQAQGMTAFFPVLLEMATTRYNWGYLDGWEDDIPLREFWVFMLWRLQTHGSVAQLVDETATAFPDVLKHFQDEDYRTPKEQLGVLIETRFLSRFLEFFGFVVIDPKRFIDGQFVSPKLACQALLQQTFRFSL</sequence>
<dbReference type="EMBL" id="PIPK01000001">
    <property type="protein sequence ID" value="RUO28703.1"/>
    <property type="molecule type" value="Genomic_DNA"/>
</dbReference>
<dbReference type="RefSeq" id="WP_111568360.1">
    <property type="nucleotide sequence ID" value="NZ_PIPK01000001.1"/>
</dbReference>
<name>A0ABY0BX32_9GAMM</name>
<organism evidence="1 2">
    <name type="scientific">Aliidiomarina maris</name>
    <dbReference type="NCBI Taxonomy" id="531312"/>
    <lineage>
        <taxon>Bacteria</taxon>
        <taxon>Pseudomonadati</taxon>
        <taxon>Pseudomonadota</taxon>
        <taxon>Gammaproteobacteria</taxon>
        <taxon>Alteromonadales</taxon>
        <taxon>Idiomarinaceae</taxon>
        <taxon>Aliidiomarina</taxon>
    </lineage>
</organism>
<accession>A0ABY0BX32</accession>